<protein>
    <recommendedName>
        <fullName evidence="2">Peptidase M13 N-terminal domain-containing protein</fullName>
    </recommendedName>
</protein>
<gene>
    <name evidence="3" type="ORF">PENTCL1PPCAC_15710</name>
</gene>
<reference evidence="3" key="1">
    <citation type="submission" date="2023-10" db="EMBL/GenBank/DDBJ databases">
        <title>Genome assembly of Pristionchus species.</title>
        <authorList>
            <person name="Yoshida K."/>
            <person name="Sommer R.J."/>
        </authorList>
    </citation>
    <scope>NUCLEOTIDE SEQUENCE</scope>
    <source>
        <strain evidence="3">RS0144</strain>
    </source>
</reference>
<dbReference type="Proteomes" id="UP001432027">
    <property type="component" value="Unassembled WGS sequence"/>
</dbReference>
<dbReference type="EMBL" id="BTSX01000004">
    <property type="protein sequence ID" value="GMS93535.1"/>
    <property type="molecule type" value="Genomic_DNA"/>
</dbReference>
<feature type="coiled-coil region" evidence="1">
    <location>
        <begin position="63"/>
        <end position="90"/>
    </location>
</feature>
<accession>A0AAV5TE24</accession>
<dbReference type="InterPro" id="IPR042089">
    <property type="entry name" value="Peptidase_M13_dom_2"/>
</dbReference>
<evidence type="ECO:0000313" key="4">
    <source>
        <dbReference type="Proteomes" id="UP001432027"/>
    </source>
</evidence>
<feature type="non-terminal residue" evidence="3">
    <location>
        <position position="212"/>
    </location>
</feature>
<dbReference type="InterPro" id="IPR008753">
    <property type="entry name" value="Peptidase_M13_N"/>
</dbReference>
<keyword evidence="4" id="KW-1185">Reference proteome</keyword>
<sequence length="212" mass="24301">MFGFASKDASLEALFTKIGRTERQFFVSILLDSGASVDAKDNKKTAMYIDQAFVLLPRDYYILPNFISELQNYAEDLAELLREYGEMIGQEATCANHDKHFLRLIQFTQWVVELEVQIALDLWDESENRNMKLKYNAFKMAPGPDNIRATFKSVPIDSYVLAISDGVRTDDIDTNTNIVIEHSSYFMWLDALFDSNAVTTDQLTNYLALMFL</sequence>
<evidence type="ECO:0000259" key="2">
    <source>
        <dbReference type="Pfam" id="PF05649"/>
    </source>
</evidence>
<proteinExistence type="predicted"/>
<keyword evidence="1" id="KW-0175">Coiled coil</keyword>
<dbReference type="AlphaFoldDB" id="A0AAV5TE24"/>
<comment type="caution">
    <text evidence="3">The sequence shown here is derived from an EMBL/GenBank/DDBJ whole genome shotgun (WGS) entry which is preliminary data.</text>
</comment>
<dbReference type="Pfam" id="PF05649">
    <property type="entry name" value="Peptidase_M13_N"/>
    <property type="match status" value="1"/>
</dbReference>
<evidence type="ECO:0000313" key="3">
    <source>
        <dbReference type="EMBL" id="GMS93535.1"/>
    </source>
</evidence>
<name>A0AAV5TE24_9BILA</name>
<dbReference type="Gene3D" id="1.10.1380.10">
    <property type="entry name" value="Neutral endopeptidase , domain2"/>
    <property type="match status" value="1"/>
</dbReference>
<dbReference type="GO" id="GO:0006508">
    <property type="term" value="P:proteolysis"/>
    <property type="evidence" value="ECO:0007669"/>
    <property type="project" value="InterPro"/>
</dbReference>
<evidence type="ECO:0000256" key="1">
    <source>
        <dbReference type="SAM" id="Coils"/>
    </source>
</evidence>
<organism evidence="3 4">
    <name type="scientific">Pristionchus entomophagus</name>
    <dbReference type="NCBI Taxonomy" id="358040"/>
    <lineage>
        <taxon>Eukaryota</taxon>
        <taxon>Metazoa</taxon>
        <taxon>Ecdysozoa</taxon>
        <taxon>Nematoda</taxon>
        <taxon>Chromadorea</taxon>
        <taxon>Rhabditida</taxon>
        <taxon>Rhabditina</taxon>
        <taxon>Diplogasteromorpha</taxon>
        <taxon>Diplogasteroidea</taxon>
        <taxon>Neodiplogasteridae</taxon>
        <taxon>Pristionchus</taxon>
    </lineage>
</organism>
<feature type="domain" description="Peptidase M13 N-terminal" evidence="2">
    <location>
        <begin position="12"/>
        <end position="210"/>
    </location>
</feature>
<dbReference type="SUPFAM" id="SSF55486">
    <property type="entry name" value="Metalloproteases ('zincins'), catalytic domain"/>
    <property type="match status" value="1"/>
</dbReference>